<sequence length="34" mass="3539">MPVSQHSSIAKEGMPLLIAAIIGALLLQVFYGGI</sequence>
<gene>
    <name evidence="2" type="ORF">MNBD_GAMMA24-809</name>
</gene>
<dbReference type="EMBL" id="UOFZ01000068">
    <property type="protein sequence ID" value="VAX12890.1"/>
    <property type="molecule type" value="Genomic_DNA"/>
</dbReference>
<accession>A0A3B1BQG9</accession>
<protein>
    <submittedName>
        <fullName evidence="2">Uncharacterized protein</fullName>
    </submittedName>
</protein>
<reference evidence="2" key="1">
    <citation type="submission" date="2018-06" db="EMBL/GenBank/DDBJ databases">
        <authorList>
            <person name="Zhirakovskaya E."/>
        </authorList>
    </citation>
    <scope>NUCLEOTIDE SEQUENCE</scope>
</reference>
<name>A0A3B1BQG9_9ZZZZ</name>
<evidence type="ECO:0000313" key="2">
    <source>
        <dbReference type="EMBL" id="VAX12890.1"/>
    </source>
</evidence>
<proteinExistence type="predicted"/>
<keyword evidence="1" id="KW-0472">Membrane</keyword>
<feature type="transmembrane region" description="Helical" evidence="1">
    <location>
        <begin position="12"/>
        <end position="31"/>
    </location>
</feature>
<organism evidence="2">
    <name type="scientific">hydrothermal vent metagenome</name>
    <dbReference type="NCBI Taxonomy" id="652676"/>
    <lineage>
        <taxon>unclassified sequences</taxon>
        <taxon>metagenomes</taxon>
        <taxon>ecological metagenomes</taxon>
    </lineage>
</organism>
<keyword evidence="1" id="KW-0812">Transmembrane</keyword>
<keyword evidence="1" id="KW-1133">Transmembrane helix</keyword>
<evidence type="ECO:0000256" key="1">
    <source>
        <dbReference type="SAM" id="Phobius"/>
    </source>
</evidence>
<feature type="non-terminal residue" evidence="2">
    <location>
        <position position="34"/>
    </location>
</feature>
<dbReference type="AlphaFoldDB" id="A0A3B1BQG9"/>